<dbReference type="CDD" id="cd00054">
    <property type="entry name" value="EGF_CA"/>
    <property type="match status" value="3"/>
</dbReference>
<evidence type="ECO:0000256" key="9">
    <source>
        <dbReference type="SAM" id="MobiDB-lite"/>
    </source>
</evidence>
<dbReference type="FunFam" id="2.10.25.10:FF:000038">
    <property type="entry name" value="Fibrillin 2"/>
    <property type="match status" value="3"/>
</dbReference>
<dbReference type="SUPFAM" id="SSF49899">
    <property type="entry name" value="Concanavalin A-like lectins/glucanases"/>
    <property type="match status" value="1"/>
</dbReference>
<dbReference type="AlphaFoldDB" id="A0A383TGA6"/>
<dbReference type="Gene3D" id="2.60.120.200">
    <property type="match status" value="1"/>
</dbReference>
<keyword evidence="7" id="KW-1015">Disulfide bond</keyword>
<dbReference type="SMART" id="SM00179">
    <property type="entry name" value="EGF_CA"/>
    <property type="match status" value="3"/>
</dbReference>
<evidence type="ECO:0000256" key="3">
    <source>
        <dbReference type="ARBA" id="ARBA00022729"/>
    </source>
</evidence>
<keyword evidence="4" id="KW-0677">Repeat</keyword>
<protein>
    <submittedName>
        <fullName evidence="12">Uncharacterized protein</fullName>
    </submittedName>
</protein>
<evidence type="ECO:0000256" key="4">
    <source>
        <dbReference type="ARBA" id="ARBA00022737"/>
    </source>
</evidence>
<dbReference type="PANTHER" id="PTHR10199">
    <property type="entry name" value="THROMBOSPONDIN"/>
    <property type="match status" value="1"/>
</dbReference>
<dbReference type="InterPro" id="IPR017897">
    <property type="entry name" value="Thrombospondin_3_rpt"/>
</dbReference>
<feature type="domain" description="TSP C-terminal" evidence="11">
    <location>
        <begin position="422"/>
        <end position="628"/>
    </location>
</feature>
<sequence length="646" mass="68073">SRDCTCTSGFTGDGLVCTDVDECLVANGGCHANADCTNDIGGRTCTCHPGYQGDGLQCTDVDECLVANGGCDANALCSNTAGSRDCTCTSGFTGDGLVCTDVDECLVSNGGCHANAQCTNTAGSRTCSCLAGYTGDGLTCQLLQCPVGFAGQGQDCAPDSDLDGYPDTELSCSSKYCRKDNCVNRPNSGQEDADGDGIGDACDTDADGDGLLDTSDNCPLIANPGQQDGDSDTHGDVCDNCPVVSNPSQNDVDGDGTGDHCDSDIDDDGLLNTADNCPLIANGNQADVDGDGLGDSCDNCPQHNNPGQEDADEDRLGDACDDNVDSDRDGVEDGVDNCPNMANGDQQDVDGDGAGDACDTDSDNDGINDGTDNCLLIPNSDQKDTNGDGIGDACTSDFDGDKILDSDDNCIANPNVQATDFRQLQLVALNPETPSTPPVWVVYDNGAEIHQTKNSDPAIAVGDHALVNVDFDGTFFIEDTSDDDFVGFIFSYQSNAKFYLVTWKKGPQNWNGQAERGVALKLVDSATGPGTALETALWVTASTANQAQLLWHDGSIGWTPNVAYRWQLHHRPDIGTIRFYLYQGNNQVIDSGNIYDDTLKGGRLGLFCFSQQQIIWSNMKYTCSDDVPQDMFNDLPTHLQTQVTSS</sequence>
<dbReference type="Pfam" id="PF02412">
    <property type="entry name" value="TSP_3"/>
    <property type="match status" value="5"/>
</dbReference>
<dbReference type="InterPro" id="IPR024731">
    <property type="entry name" value="NELL2-like_EGF"/>
</dbReference>
<feature type="domain" description="EGF-like" evidence="10">
    <location>
        <begin position="101"/>
        <end position="141"/>
    </location>
</feature>
<accession>A0A383TGA6</accession>
<dbReference type="InterPro" id="IPR009030">
    <property type="entry name" value="Growth_fac_rcpt_cys_sf"/>
</dbReference>
<feature type="domain" description="EGF-like" evidence="10">
    <location>
        <begin position="19"/>
        <end position="59"/>
    </location>
</feature>
<dbReference type="Pfam" id="PF12947">
    <property type="entry name" value="EGF_3"/>
    <property type="match status" value="3"/>
</dbReference>
<feature type="compositionally biased region" description="Acidic residues" evidence="9">
    <location>
        <begin position="347"/>
        <end position="364"/>
    </location>
</feature>
<dbReference type="InterPro" id="IPR001881">
    <property type="entry name" value="EGF-like_Ca-bd_dom"/>
</dbReference>
<evidence type="ECO:0000313" key="13">
    <source>
        <dbReference type="Proteomes" id="UP000262072"/>
    </source>
</evidence>
<feature type="region of interest" description="Disordered" evidence="9">
    <location>
        <begin position="341"/>
        <end position="364"/>
    </location>
</feature>
<dbReference type="GO" id="GO:0007155">
    <property type="term" value="P:cell adhesion"/>
    <property type="evidence" value="ECO:0007669"/>
    <property type="project" value="UniProtKB-KW"/>
</dbReference>
<evidence type="ECO:0000256" key="6">
    <source>
        <dbReference type="ARBA" id="ARBA00022889"/>
    </source>
</evidence>
<dbReference type="Proteomes" id="UP000262072">
    <property type="component" value="Unassembled WGS sequence"/>
</dbReference>
<dbReference type="SUPFAM" id="SSF57184">
    <property type="entry name" value="Growth factor receptor domain"/>
    <property type="match status" value="1"/>
</dbReference>
<dbReference type="FunFam" id="4.10.1080.10:FF:000002">
    <property type="entry name" value="Thrombospondin 3"/>
    <property type="match status" value="1"/>
</dbReference>
<comment type="similarity">
    <text evidence="1">Belongs to the thrombospondin family.</text>
</comment>
<dbReference type="Gene3D" id="4.10.1080.10">
    <property type="entry name" value="TSP type-3 repeat"/>
    <property type="match status" value="2"/>
</dbReference>
<dbReference type="SMART" id="SM00181">
    <property type="entry name" value="EGF"/>
    <property type="match status" value="3"/>
</dbReference>
<reference evidence="13" key="1">
    <citation type="submission" date="2018-05" db="EMBL/GenBank/DDBJ databases">
        <authorList>
            <person name="Strepis N."/>
        </authorList>
    </citation>
    <scope>NUCLEOTIDE SEQUENCE [LARGE SCALE GENOMIC DNA]</scope>
</reference>
<dbReference type="PANTHER" id="PTHR10199:SF100">
    <property type="entry name" value="THROMBOSPONDIN, ISOFORM A"/>
    <property type="match status" value="1"/>
</dbReference>
<dbReference type="InterPro" id="IPR000742">
    <property type="entry name" value="EGF"/>
</dbReference>
<evidence type="ECO:0000256" key="2">
    <source>
        <dbReference type="ARBA" id="ARBA00022536"/>
    </source>
</evidence>
<dbReference type="InterPro" id="IPR003367">
    <property type="entry name" value="Thrombospondin_3-like_rpt"/>
</dbReference>
<evidence type="ECO:0000256" key="8">
    <source>
        <dbReference type="ARBA" id="ARBA00023180"/>
    </source>
</evidence>
<dbReference type="PROSITE" id="PS51236">
    <property type="entry name" value="TSP_CTER"/>
    <property type="match status" value="1"/>
</dbReference>
<dbReference type="InterPro" id="IPR008859">
    <property type="entry name" value="Thrombospondin_C"/>
</dbReference>
<dbReference type="EMBL" id="UNRR01000031">
    <property type="protein sequence ID" value="SYZ79390.1"/>
    <property type="molecule type" value="Genomic_DNA"/>
</dbReference>
<dbReference type="PROSITE" id="PS01186">
    <property type="entry name" value="EGF_2"/>
    <property type="match status" value="4"/>
</dbReference>
<evidence type="ECO:0000313" key="12">
    <source>
        <dbReference type="EMBL" id="SYZ79390.1"/>
    </source>
</evidence>
<dbReference type="GO" id="GO:0005576">
    <property type="term" value="C:extracellular region"/>
    <property type="evidence" value="ECO:0007669"/>
    <property type="project" value="InterPro"/>
</dbReference>
<keyword evidence="2" id="KW-0245">EGF-like domain</keyword>
<feature type="non-terminal residue" evidence="12">
    <location>
        <position position="1"/>
    </location>
</feature>
<evidence type="ECO:0000259" key="10">
    <source>
        <dbReference type="PROSITE" id="PS50026"/>
    </source>
</evidence>
<dbReference type="InterPro" id="IPR013320">
    <property type="entry name" value="ConA-like_dom_sf"/>
</dbReference>
<dbReference type="FunFam" id="4.10.1080.10:FF:000001">
    <property type="entry name" value="Thrombospondin 3"/>
    <property type="match status" value="1"/>
</dbReference>
<evidence type="ECO:0000259" key="11">
    <source>
        <dbReference type="PROSITE" id="PS51236"/>
    </source>
</evidence>
<dbReference type="SUPFAM" id="SSF103647">
    <property type="entry name" value="TSP type-3 repeat"/>
    <property type="match status" value="3"/>
</dbReference>
<dbReference type="GO" id="GO:0005509">
    <property type="term" value="F:calcium ion binding"/>
    <property type="evidence" value="ECO:0007669"/>
    <property type="project" value="InterPro"/>
</dbReference>
<keyword evidence="3" id="KW-0732">Signal</keyword>
<keyword evidence="5" id="KW-0106">Calcium</keyword>
<keyword evidence="6" id="KW-0130">Cell adhesion</keyword>
<name>A0A383TGA6_9LACT</name>
<evidence type="ECO:0000256" key="1">
    <source>
        <dbReference type="ARBA" id="ARBA00009456"/>
    </source>
</evidence>
<feature type="domain" description="EGF-like" evidence="10">
    <location>
        <begin position="60"/>
        <end position="100"/>
    </location>
</feature>
<dbReference type="FunFam" id="2.60.120.200:FF:000002">
    <property type="entry name" value="Thrombospondin 3"/>
    <property type="match status" value="1"/>
</dbReference>
<dbReference type="Pfam" id="PF05735">
    <property type="entry name" value="TSP_C"/>
    <property type="match status" value="1"/>
</dbReference>
<evidence type="ECO:0000256" key="7">
    <source>
        <dbReference type="ARBA" id="ARBA00023157"/>
    </source>
</evidence>
<keyword evidence="8" id="KW-0325">Glycoprotein</keyword>
<dbReference type="InterPro" id="IPR028974">
    <property type="entry name" value="TSP_type-3_rpt"/>
</dbReference>
<organism evidence="12 13">
    <name type="scientific">Trichococcus shcherbakoviae</name>
    <dbReference type="NCBI Taxonomy" id="2094020"/>
    <lineage>
        <taxon>Bacteria</taxon>
        <taxon>Bacillati</taxon>
        <taxon>Bacillota</taxon>
        <taxon>Bacilli</taxon>
        <taxon>Lactobacillales</taxon>
        <taxon>Carnobacteriaceae</taxon>
        <taxon>Trichococcus</taxon>
    </lineage>
</organism>
<proteinExistence type="inferred from homology"/>
<dbReference type="PROSITE" id="PS50026">
    <property type="entry name" value="EGF_3"/>
    <property type="match status" value="3"/>
</dbReference>
<evidence type="ECO:0000256" key="5">
    <source>
        <dbReference type="ARBA" id="ARBA00022837"/>
    </source>
</evidence>
<dbReference type="PROSITE" id="PS51234">
    <property type="entry name" value="TSP3"/>
    <property type="match status" value="4"/>
</dbReference>
<dbReference type="Gene3D" id="2.10.25.10">
    <property type="entry name" value="Laminin"/>
    <property type="match status" value="4"/>
</dbReference>
<gene>
    <name evidence="12" type="ORF">TART1_2243</name>
</gene>